<evidence type="ECO:0000313" key="2">
    <source>
        <dbReference type="Proteomes" id="UP000018888"/>
    </source>
</evidence>
<sequence>MGVVELWSSLFNENRIIWSMRRIWNINFGAVWKTLDRFINDSRFEISIFKVKVIQIIWADGLCKAALLDKDERINSEININNDYTWEYSVFWNNTMVKKILPTFTMLKLNQRNPEFYETSRCCQCYETIETWTHLWICRENDTTMIQIINETFEKLNCRLDENDFRISFNYHAKLLQILNERSLMIFNGRIFHETVKGIVNKKLYLGINDNTFKDVIKEFVFNIKEYARKYIWNEM</sequence>
<reference evidence="1 2" key="1">
    <citation type="journal article" date="2013" name="Proc. Natl. Acad. Sci. U.S.A.">
        <title>Genome of an arbuscular mycorrhizal fungus provides insight into the oldest plant symbiosis.</title>
        <authorList>
            <person name="Tisserant E."/>
            <person name="Malbreil M."/>
            <person name="Kuo A."/>
            <person name="Kohler A."/>
            <person name="Symeonidi A."/>
            <person name="Balestrini R."/>
            <person name="Charron P."/>
            <person name="Duensing N."/>
            <person name="Frei Dit Frey N."/>
            <person name="Gianinazzi-Pearson V."/>
            <person name="Gilbert L.B."/>
            <person name="Handa Y."/>
            <person name="Herr J.R."/>
            <person name="Hijri M."/>
            <person name="Koul R."/>
            <person name="Kawaguchi M."/>
            <person name="Krajinski F."/>
            <person name="Lammers P.J."/>
            <person name="Masclaux F.G."/>
            <person name="Murat C."/>
            <person name="Morin E."/>
            <person name="Ndikumana S."/>
            <person name="Pagni M."/>
            <person name="Petitpierre D."/>
            <person name="Requena N."/>
            <person name="Rosikiewicz P."/>
            <person name="Riley R."/>
            <person name="Saito K."/>
            <person name="San Clemente H."/>
            <person name="Shapiro H."/>
            <person name="van Tuinen D."/>
            <person name="Becard G."/>
            <person name="Bonfante P."/>
            <person name="Paszkowski U."/>
            <person name="Shachar-Hill Y.Y."/>
            <person name="Tuskan G.A."/>
            <person name="Young P.W."/>
            <person name="Sanders I.R."/>
            <person name="Henrissat B."/>
            <person name="Rensing S.A."/>
            <person name="Grigoriev I.V."/>
            <person name="Corradi N."/>
            <person name="Roux C."/>
            <person name="Martin F."/>
        </authorList>
    </citation>
    <scope>NUCLEOTIDE SEQUENCE [LARGE SCALE GENOMIC DNA]</scope>
    <source>
        <strain evidence="1 2">DAOM 197198</strain>
    </source>
</reference>
<comment type="caution">
    <text evidence="1">The sequence shown here is derived from an EMBL/GenBank/DDBJ whole genome shotgun (WGS) entry which is preliminary data.</text>
</comment>
<keyword evidence="2" id="KW-1185">Reference proteome</keyword>
<gene>
    <name evidence="1" type="ORF">GLOIN_2v1485046</name>
</gene>
<proteinExistence type="predicted"/>
<dbReference type="EMBL" id="AUPC02000282">
    <property type="protein sequence ID" value="POG62986.1"/>
    <property type="molecule type" value="Genomic_DNA"/>
</dbReference>
<dbReference type="VEuPathDB" id="FungiDB:RhiirFUN_016816"/>
<organism evidence="1 2">
    <name type="scientific">Rhizophagus irregularis (strain DAOM 181602 / DAOM 197198 / MUCL 43194)</name>
    <name type="common">Arbuscular mycorrhizal fungus</name>
    <name type="synonym">Glomus intraradices</name>
    <dbReference type="NCBI Taxonomy" id="747089"/>
    <lineage>
        <taxon>Eukaryota</taxon>
        <taxon>Fungi</taxon>
        <taxon>Fungi incertae sedis</taxon>
        <taxon>Mucoromycota</taxon>
        <taxon>Glomeromycotina</taxon>
        <taxon>Glomeromycetes</taxon>
        <taxon>Glomerales</taxon>
        <taxon>Glomeraceae</taxon>
        <taxon>Rhizophagus</taxon>
    </lineage>
</organism>
<dbReference type="AlphaFoldDB" id="A0A2P4PC73"/>
<protein>
    <submittedName>
        <fullName evidence="1">Uncharacterized protein</fullName>
    </submittedName>
</protein>
<accession>A0A2P4PC73</accession>
<reference evidence="1 2" key="2">
    <citation type="journal article" date="2018" name="New Phytol.">
        <title>High intraspecific genome diversity in the model arbuscular mycorrhizal symbiont Rhizophagus irregularis.</title>
        <authorList>
            <person name="Chen E.C.H."/>
            <person name="Morin E."/>
            <person name="Beaudet D."/>
            <person name="Noel J."/>
            <person name="Yildirir G."/>
            <person name="Ndikumana S."/>
            <person name="Charron P."/>
            <person name="St-Onge C."/>
            <person name="Giorgi J."/>
            <person name="Kruger M."/>
            <person name="Marton T."/>
            <person name="Ropars J."/>
            <person name="Grigoriev I.V."/>
            <person name="Hainaut M."/>
            <person name="Henrissat B."/>
            <person name="Roux C."/>
            <person name="Martin F."/>
            <person name="Corradi N."/>
        </authorList>
    </citation>
    <scope>NUCLEOTIDE SEQUENCE [LARGE SCALE GENOMIC DNA]</scope>
    <source>
        <strain evidence="1 2">DAOM 197198</strain>
    </source>
</reference>
<evidence type="ECO:0000313" key="1">
    <source>
        <dbReference type="EMBL" id="POG62986.1"/>
    </source>
</evidence>
<name>A0A2P4PC73_RHIID</name>
<dbReference type="Proteomes" id="UP000018888">
    <property type="component" value="Unassembled WGS sequence"/>
</dbReference>